<reference evidence="1" key="1">
    <citation type="submission" date="2020-12" db="EMBL/GenBank/DDBJ databases">
        <title>Clostridium thailandense sp. nov., a novel acetogenic bacterium isolated from peat land soil in Thailand.</title>
        <authorList>
            <person name="Chaikitkaew S."/>
            <person name="Birkeland N.K."/>
        </authorList>
    </citation>
    <scope>NUCLEOTIDE SEQUENCE</scope>
    <source>
        <strain evidence="1">PL3</strain>
    </source>
</reference>
<dbReference type="Proteomes" id="UP000694308">
    <property type="component" value="Unassembled WGS sequence"/>
</dbReference>
<dbReference type="EMBL" id="JAEEGC010000026">
    <property type="protein sequence ID" value="MBV7272506.1"/>
    <property type="molecule type" value="Genomic_DNA"/>
</dbReference>
<name>A0A949TV93_9CLOT</name>
<dbReference type="AlphaFoldDB" id="A0A949TV93"/>
<gene>
    <name evidence="1" type="ORF">I6U48_06195</name>
</gene>
<evidence type="ECO:0000313" key="2">
    <source>
        <dbReference type="Proteomes" id="UP000694308"/>
    </source>
</evidence>
<comment type="caution">
    <text evidence="1">The sequence shown here is derived from an EMBL/GenBank/DDBJ whole genome shotgun (WGS) entry which is preliminary data.</text>
</comment>
<accession>A0A949TV93</accession>
<evidence type="ECO:0000313" key="1">
    <source>
        <dbReference type="EMBL" id="MBV7272506.1"/>
    </source>
</evidence>
<dbReference type="RefSeq" id="WP_218319541.1">
    <property type="nucleotide sequence ID" value="NZ_JAEEGC010000026.1"/>
</dbReference>
<organism evidence="1 2">
    <name type="scientific">Clostridium thailandense</name>
    <dbReference type="NCBI Taxonomy" id="2794346"/>
    <lineage>
        <taxon>Bacteria</taxon>
        <taxon>Bacillati</taxon>
        <taxon>Bacillota</taxon>
        <taxon>Clostridia</taxon>
        <taxon>Eubacteriales</taxon>
        <taxon>Clostridiaceae</taxon>
        <taxon>Clostridium</taxon>
    </lineage>
</organism>
<keyword evidence="2" id="KW-1185">Reference proteome</keyword>
<proteinExistence type="predicted"/>
<protein>
    <submittedName>
        <fullName evidence="1">DUF3006 domain-containing protein</fullName>
    </submittedName>
</protein>
<sequence length="69" mass="7679">MKATIIKFEGICAICKTEDLSVIAIRKVNLPIEALEGDLLNIDTDTITIENKSIESPSDFKNDISLNLW</sequence>